<dbReference type="Proteomes" id="UP000219775">
    <property type="component" value="Unassembled WGS sequence"/>
</dbReference>
<dbReference type="AlphaFoldDB" id="A0A2A8BYN0"/>
<evidence type="ECO:0000313" key="1">
    <source>
        <dbReference type="EMBL" id="PEM65307.1"/>
    </source>
</evidence>
<organism evidence="1 2">
    <name type="scientific">Bacillus pseudomycoides</name>
    <dbReference type="NCBI Taxonomy" id="64104"/>
    <lineage>
        <taxon>Bacteria</taxon>
        <taxon>Bacillati</taxon>
        <taxon>Bacillota</taxon>
        <taxon>Bacilli</taxon>
        <taxon>Bacillales</taxon>
        <taxon>Bacillaceae</taxon>
        <taxon>Bacillus</taxon>
        <taxon>Bacillus cereus group</taxon>
    </lineage>
</organism>
<sequence>MKKVEKRFVKVYDKNTGILKEMGTVKLPAMKSIIGFLQGEWNLDKYTRCFEGSNRLGDIDASIEIAGHVLLIEFKAARGAINRGQILKAIRTAKYCQTTTMFVFGETNYPKEMIQFTPENPYGEGYEETSIADLRKRLKTWHDESILDTRVSDEDSKKEWEVTNALLKEVGK</sequence>
<dbReference type="EMBL" id="NUDP01000117">
    <property type="protein sequence ID" value="PEM65307.1"/>
    <property type="molecule type" value="Genomic_DNA"/>
</dbReference>
<evidence type="ECO:0000313" key="2">
    <source>
        <dbReference type="Proteomes" id="UP000219775"/>
    </source>
</evidence>
<comment type="caution">
    <text evidence="1">The sequence shown here is derived from an EMBL/GenBank/DDBJ whole genome shotgun (WGS) entry which is preliminary data.</text>
</comment>
<accession>A0A2A8BYN0</accession>
<reference evidence="1 2" key="1">
    <citation type="submission" date="2017-09" db="EMBL/GenBank/DDBJ databases">
        <title>Large-scale bioinformatics analysis of Bacillus genomes uncovers conserved roles of natural products in bacterial physiology.</title>
        <authorList>
            <consortium name="Agbiome Team Llc"/>
            <person name="Bleich R.M."/>
            <person name="Grubbs K.J."/>
            <person name="Santa Maria K.C."/>
            <person name="Allen S.E."/>
            <person name="Farag S."/>
            <person name="Shank E.A."/>
            <person name="Bowers A."/>
        </authorList>
    </citation>
    <scope>NUCLEOTIDE SEQUENCE [LARGE SCALE GENOMIC DNA]</scope>
    <source>
        <strain evidence="1 2">AFS009893</strain>
    </source>
</reference>
<proteinExistence type="predicted"/>
<dbReference type="RefSeq" id="WP_098129074.1">
    <property type="nucleotide sequence ID" value="NZ_NUDP01000117.1"/>
</dbReference>
<gene>
    <name evidence="1" type="ORF">CN613_25525</name>
</gene>
<name>A0A2A8BYN0_9BACI</name>
<protein>
    <submittedName>
        <fullName evidence="1">Uncharacterized protein</fullName>
    </submittedName>
</protein>